<reference evidence="2" key="2">
    <citation type="submission" date="2023-05" db="EMBL/GenBank/DDBJ databases">
        <authorList>
            <consortium name="Lawrence Berkeley National Laboratory"/>
            <person name="Steindorff A."/>
            <person name="Hensen N."/>
            <person name="Bonometti L."/>
            <person name="Westerberg I."/>
            <person name="Brannstrom I.O."/>
            <person name="Guillou S."/>
            <person name="Cros-Aarteil S."/>
            <person name="Calhoun S."/>
            <person name="Haridas S."/>
            <person name="Kuo A."/>
            <person name="Mondo S."/>
            <person name="Pangilinan J."/>
            <person name="Riley R."/>
            <person name="Labutti K."/>
            <person name="Andreopoulos B."/>
            <person name="Lipzen A."/>
            <person name="Chen C."/>
            <person name="Yanf M."/>
            <person name="Daum C."/>
            <person name="Ng V."/>
            <person name="Clum A."/>
            <person name="Ohm R."/>
            <person name="Martin F."/>
            <person name="Silar P."/>
            <person name="Natvig D."/>
            <person name="Lalanne C."/>
            <person name="Gautier V."/>
            <person name="Ament-Velasquez S.L."/>
            <person name="Kruys A."/>
            <person name="Hutchinson M.I."/>
            <person name="Powell A.J."/>
            <person name="Barry K."/>
            <person name="Miller A.N."/>
            <person name="Grigoriev I.V."/>
            <person name="Debuchy R."/>
            <person name="Gladieux P."/>
            <person name="Thoren M.H."/>
            <person name="Johannesson H."/>
        </authorList>
    </citation>
    <scope>NUCLEOTIDE SEQUENCE</scope>
    <source>
        <strain evidence="2">CBS 359.72</strain>
    </source>
</reference>
<protein>
    <submittedName>
        <fullName evidence="2">Uncharacterized protein</fullName>
    </submittedName>
</protein>
<evidence type="ECO:0000313" key="3">
    <source>
        <dbReference type="Proteomes" id="UP001303647"/>
    </source>
</evidence>
<gene>
    <name evidence="2" type="ORF">C7999DRAFT_35295</name>
</gene>
<name>A0AAN7CMF1_9PEZI</name>
<dbReference type="Proteomes" id="UP001303647">
    <property type="component" value="Unassembled WGS sequence"/>
</dbReference>
<organism evidence="2 3">
    <name type="scientific">Corynascus novoguineensis</name>
    <dbReference type="NCBI Taxonomy" id="1126955"/>
    <lineage>
        <taxon>Eukaryota</taxon>
        <taxon>Fungi</taxon>
        <taxon>Dikarya</taxon>
        <taxon>Ascomycota</taxon>
        <taxon>Pezizomycotina</taxon>
        <taxon>Sordariomycetes</taxon>
        <taxon>Sordariomycetidae</taxon>
        <taxon>Sordariales</taxon>
        <taxon>Chaetomiaceae</taxon>
        <taxon>Corynascus</taxon>
    </lineage>
</organism>
<keyword evidence="3" id="KW-1185">Reference proteome</keyword>
<feature type="region of interest" description="Disordered" evidence="1">
    <location>
        <begin position="1"/>
        <end position="81"/>
    </location>
</feature>
<dbReference type="AlphaFoldDB" id="A0AAN7CMF1"/>
<proteinExistence type="predicted"/>
<comment type="caution">
    <text evidence="2">The sequence shown here is derived from an EMBL/GenBank/DDBJ whole genome shotgun (WGS) entry which is preliminary data.</text>
</comment>
<accession>A0AAN7CMF1</accession>
<dbReference type="EMBL" id="MU857744">
    <property type="protein sequence ID" value="KAK4244331.1"/>
    <property type="molecule type" value="Genomic_DNA"/>
</dbReference>
<reference evidence="2" key="1">
    <citation type="journal article" date="2023" name="Mol. Phylogenet. Evol.">
        <title>Genome-scale phylogeny and comparative genomics of the fungal order Sordariales.</title>
        <authorList>
            <person name="Hensen N."/>
            <person name="Bonometti L."/>
            <person name="Westerberg I."/>
            <person name="Brannstrom I.O."/>
            <person name="Guillou S."/>
            <person name="Cros-Aarteil S."/>
            <person name="Calhoun S."/>
            <person name="Haridas S."/>
            <person name="Kuo A."/>
            <person name="Mondo S."/>
            <person name="Pangilinan J."/>
            <person name="Riley R."/>
            <person name="LaButti K."/>
            <person name="Andreopoulos B."/>
            <person name="Lipzen A."/>
            <person name="Chen C."/>
            <person name="Yan M."/>
            <person name="Daum C."/>
            <person name="Ng V."/>
            <person name="Clum A."/>
            <person name="Steindorff A."/>
            <person name="Ohm R.A."/>
            <person name="Martin F."/>
            <person name="Silar P."/>
            <person name="Natvig D.O."/>
            <person name="Lalanne C."/>
            <person name="Gautier V."/>
            <person name="Ament-Velasquez S.L."/>
            <person name="Kruys A."/>
            <person name="Hutchinson M.I."/>
            <person name="Powell A.J."/>
            <person name="Barry K."/>
            <person name="Miller A.N."/>
            <person name="Grigoriev I.V."/>
            <person name="Debuchy R."/>
            <person name="Gladieux P."/>
            <person name="Hiltunen Thoren M."/>
            <person name="Johannesson H."/>
        </authorList>
    </citation>
    <scope>NUCLEOTIDE SEQUENCE</scope>
    <source>
        <strain evidence="2">CBS 359.72</strain>
    </source>
</reference>
<evidence type="ECO:0000256" key="1">
    <source>
        <dbReference type="SAM" id="MobiDB-lite"/>
    </source>
</evidence>
<evidence type="ECO:0000313" key="2">
    <source>
        <dbReference type="EMBL" id="KAK4244331.1"/>
    </source>
</evidence>
<sequence length="103" mass="10365">MCLSSGTAQQRTMANSAVDPRAKGATAGSTAKERVASPAATGNRPQHAAGAGAAKATNYTRPGLGNKTATGSIKNPQAAGPQLVSQSLYAGKPRSSVLRLPLY</sequence>
<feature type="compositionally biased region" description="Polar residues" evidence="1">
    <location>
        <begin position="1"/>
        <end position="15"/>
    </location>
</feature>